<keyword evidence="4" id="KW-0408">Iron</keyword>
<dbReference type="SMART" id="SM00729">
    <property type="entry name" value="Elp3"/>
    <property type="match status" value="1"/>
</dbReference>
<dbReference type="AlphaFoldDB" id="A0A0G0ZGW7"/>
<dbReference type="InterPro" id="IPR058240">
    <property type="entry name" value="rSAM_sf"/>
</dbReference>
<dbReference type="GO" id="GO:0046872">
    <property type="term" value="F:metal ion binding"/>
    <property type="evidence" value="ECO:0007669"/>
    <property type="project" value="UniProtKB-KW"/>
</dbReference>
<keyword evidence="5" id="KW-0411">Iron-sulfur</keyword>
<dbReference type="SUPFAM" id="SSF102114">
    <property type="entry name" value="Radical SAM enzymes"/>
    <property type="match status" value="1"/>
</dbReference>
<comment type="cofactor">
    <cofactor evidence="1">
        <name>[4Fe-4S] cluster</name>
        <dbReference type="ChEBI" id="CHEBI:49883"/>
    </cofactor>
</comment>
<dbReference type="InterPro" id="IPR007197">
    <property type="entry name" value="rSAM"/>
</dbReference>
<dbReference type="GO" id="GO:0031419">
    <property type="term" value="F:cobalamin binding"/>
    <property type="evidence" value="ECO:0007669"/>
    <property type="project" value="InterPro"/>
</dbReference>
<name>A0A0G0ZGW7_9BACT</name>
<evidence type="ECO:0000256" key="3">
    <source>
        <dbReference type="ARBA" id="ARBA00022723"/>
    </source>
</evidence>
<dbReference type="InterPro" id="IPR006158">
    <property type="entry name" value="Cobalamin-bd"/>
</dbReference>
<dbReference type="InterPro" id="IPR023404">
    <property type="entry name" value="rSAM_horseshoe"/>
</dbReference>
<dbReference type="PANTHER" id="PTHR43409:SF16">
    <property type="entry name" value="SLR0320 PROTEIN"/>
    <property type="match status" value="1"/>
</dbReference>
<dbReference type="GO" id="GO:0003824">
    <property type="term" value="F:catalytic activity"/>
    <property type="evidence" value="ECO:0007669"/>
    <property type="project" value="InterPro"/>
</dbReference>
<dbReference type="Gene3D" id="3.40.50.280">
    <property type="entry name" value="Cobalamin-binding domain"/>
    <property type="match status" value="1"/>
</dbReference>
<dbReference type="GO" id="GO:0051539">
    <property type="term" value="F:4 iron, 4 sulfur cluster binding"/>
    <property type="evidence" value="ECO:0007669"/>
    <property type="project" value="UniProtKB-KW"/>
</dbReference>
<dbReference type="InterPro" id="IPR006638">
    <property type="entry name" value="Elp3/MiaA/NifB-like_rSAM"/>
</dbReference>
<dbReference type="GO" id="GO:0005829">
    <property type="term" value="C:cytosol"/>
    <property type="evidence" value="ECO:0007669"/>
    <property type="project" value="TreeGrafter"/>
</dbReference>
<dbReference type="SFLD" id="SFLDG01082">
    <property type="entry name" value="B12-binding_domain_containing"/>
    <property type="match status" value="1"/>
</dbReference>
<dbReference type="EMBL" id="LCDG01000004">
    <property type="protein sequence ID" value="KKS47929.1"/>
    <property type="molecule type" value="Genomic_DNA"/>
</dbReference>
<evidence type="ECO:0000259" key="6">
    <source>
        <dbReference type="PROSITE" id="PS51332"/>
    </source>
</evidence>
<dbReference type="PANTHER" id="PTHR43409">
    <property type="entry name" value="ANAEROBIC MAGNESIUM-PROTOPORPHYRIN IX MONOMETHYL ESTER CYCLASE-RELATED"/>
    <property type="match status" value="1"/>
</dbReference>
<sequence length="651" mass="73957">MNPTQKRNVVMAQVNYQYGNNIFVPYAVGSLQAYAETLPDIRKNFHFQEPLFLRKDLAEVVGCMEEPAVVGLSCYLWNWEYNKSLAKAVRVAFPNCLIVFGGAQVPNDSKDFFVEHPYVDILVHGEGEFTFVSILLESLSDHPDYTSITGLSIHEKNLSTVKTPSSARIVDLSVLPSPYLAGVFDFLLNSSFLLNVSQETTRGCPYACTYCDWGGDSYKKVVRVSEQRLLDEFEWFGKNKVEYLFNCDANYGISKLDYAHTVSMLEIRTRHGGYPQKFRMCTAKNSDDRIFEITKLLSDAGMNKGATLSFQSMDDTTLETIKRKNIKMDKFSELMDRYHSAGIATYTELIMGMPGETYESSKKGVDILFEEQADTVNLYVYACTLLSNSEMNNPFYSRLHGIRSVRMPLLLAHSTPEAELSEYQNVVVGTNSMSPDDWQRTYVFYWAIQCMHCLGLTPQIAILFYKMFGVRYSDFYEKFIDHFMGMAGSLIGADIALVKDVVSQAVHGGRLDLVIPKFGETCWPLEEATFLNFVTNKESFYQEIRGFIDEFACNSGIFIEKEILDDLILYQSSLVKDPNVTELSVSLRYNLHDYFSNVRESKAILNKAPTLLKIVGDRSFGGDLETYAREVVWFGRKGGRFHHSSIVCERA</sequence>
<dbReference type="STRING" id="1618756.UV12_C0004G0037"/>
<feature type="domain" description="B12-binding" evidence="6">
    <location>
        <begin position="7"/>
        <end position="145"/>
    </location>
</feature>
<dbReference type="Gene3D" id="3.80.30.20">
    <property type="entry name" value="tm_1862 like domain"/>
    <property type="match status" value="1"/>
</dbReference>
<dbReference type="InterPro" id="IPR051198">
    <property type="entry name" value="BchE-like"/>
</dbReference>
<evidence type="ECO:0000256" key="2">
    <source>
        <dbReference type="ARBA" id="ARBA00022691"/>
    </source>
</evidence>
<dbReference type="PROSITE" id="PS51332">
    <property type="entry name" value="B12_BINDING"/>
    <property type="match status" value="1"/>
</dbReference>
<accession>A0A0G0ZGW7</accession>
<dbReference type="InterPro" id="IPR034466">
    <property type="entry name" value="Methyltransferase_Class_B"/>
</dbReference>
<dbReference type="SUPFAM" id="SSF52242">
    <property type="entry name" value="Cobalamin (vitamin B12)-binding domain"/>
    <property type="match status" value="1"/>
</dbReference>
<dbReference type="Pfam" id="PF04055">
    <property type="entry name" value="Radical_SAM"/>
    <property type="match status" value="1"/>
</dbReference>
<gene>
    <name evidence="7" type="ORF">UV12_C0004G0037</name>
</gene>
<dbReference type="Proteomes" id="UP000034704">
    <property type="component" value="Unassembled WGS sequence"/>
</dbReference>
<dbReference type="SFLD" id="SFLDS00029">
    <property type="entry name" value="Radical_SAM"/>
    <property type="match status" value="1"/>
</dbReference>
<dbReference type="SFLD" id="SFLDG01123">
    <property type="entry name" value="methyltransferase_(Class_B)"/>
    <property type="match status" value="1"/>
</dbReference>
<comment type="caution">
    <text evidence="7">The sequence shown here is derived from an EMBL/GenBank/DDBJ whole genome shotgun (WGS) entry which is preliminary data.</text>
</comment>
<proteinExistence type="predicted"/>
<evidence type="ECO:0000313" key="8">
    <source>
        <dbReference type="Proteomes" id="UP000034704"/>
    </source>
</evidence>
<organism evidence="7 8">
    <name type="scientific">Candidatus Nomurabacteria bacterium GW2011_GWC2_42_20</name>
    <dbReference type="NCBI Taxonomy" id="1618756"/>
    <lineage>
        <taxon>Bacteria</taxon>
        <taxon>Candidatus Nomuraibacteriota</taxon>
    </lineage>
</organism>
<keyword evidence="2" id="KW-0949">S-adenosyl-L-methionine</keyword>
<keyword evidence="3" id="KW-0479">Metal-binding</keyword>
<evidence type="ECO:0000313" key="7">
    <source>
        <dbReference type="EMBL" id="KKS47929.1"/>
    </source>
</evidence>
<evidence type="ECO:0000256" key="5">
    <source>
        <dbReference type="ARBA" id="ARBA00023014"/>
    </source>
</evidence>
<evidence type="ECO:0000256" key="1">
    <source>
        <dbReference type="ARBA" id="ARBA00001966"/>
    </source>
</evidence>
<reference evidence="7 8" key="1">
    <citation type="journal article" date="2015" name="Nature">
        <title>rRNA introns, odd ribosomes, and small enigmatic genomes across a large radiation of phyla.</title>
        <authorList>
            <person name="Brown C.T."/>
            <person name="Hug L.A."/>
            <person name="Thomas B.C."/>
            <person name="Sharon I."/>
            <person name="Castelle C.J."/>
            <person name="Singh A."/>
            <person name="Wilkins M.J."/>
            <person name="Williams K.H."/>
            <person name="Banfield J.F."/>
        </authorList>
    </citation>
    <scope>NUCLEOTIDE SEQUENCE [LARGE SCALE GENOMIC DNA]</scope>
</reference>
<evidence type="ECO:0000256" key="4">
    <source>
        <dbReference type="ARBA" id="ARBA00023004"/>
    </source>
</evidence>
<protein>
    <submittedName>
        <fullName evidence="7">Cobalamin B12-binding domain protein</fullName>
    </submittedName>
</protein>
<dbReference type="InterPro" id="IPR036724">
    <property type="entry name" value="Cobalamin-bd_sf"/>
</dbReference>